<dbReference type="Pfam" id="PF13649">
    <property type="entry name" value="Methyltransf_25"/>
    <property type="match status" value="1"/>
</dbReference>
<evidence type="ECO:0000313" key="5">
    <source>
        <dbReference type="Proteomes" id="UP000625210"/>
    </source>
</evidence>
<accession>A0A8J2YEW7</accession>
<dbReference type="CDD" id="cd02440">
    <property type="entry name" value="AdoMet_MTases"/>
    <property type="match status" value="1"/>
</dbReference>
<protein>
    <submittedName>
        <fullName evidence="4">Type 12 methyltransferase</fullName>
    </submittedName>
</protein>
<keyword evidence="2" id="KW-0808">Transferase</keyword>
<dbReference type="PANTHER" id="PTHR43861">
    <property type="entry name" value="TRANS-ACONITATE 2-METHYLTRANSFERASE-RELATED"/>
    <property type="match status" value="1"/>
</dbReference>
<proteinExistence type="predicted"/>
<sequence length="259" mass="29562">MSVNSMYQWPDYYDWTSDGVEGDVEYYTELAVKSGGPVLELGCGTGRCSLAIARQGISVVGMDNEPAMLARAQAKSEALGLRDLCHWVEGDMSRLDLGERFPLIIIPYRSFLHLLTVKEQVSLLNAVRRHLPDDGMFAFNVFVPHISEMHDIDDRVVHRGTFPIPGDQGCIEVFDHTRFRHFLQQADITRYYERFDGKGASVERLRTAFRIRYVFPVELNHLLRLTGFEIVNRYGNFGKEPFHEHSTELIIEAKKAAGH</sequence>
<dbReference type="GO" id="GO:0008168">
    <property type="term" value="F:methyltransferase activity"/>
    <property type="evidence" value="ECO:0007669"/>
    <property type="project" value="UniProtKB-KW"/>
</dbReference>
<dbReference type="Proteomes" id="UP000625210">
    <property type="component" value="Unassembled WGS sequence"/>
</dbReference>
<comment type="caution">
    <text evidence="4">The sequence shown here is derived from an EMBL/GenBank/DDBJ whole genome shotgun (WGS) entry which is preliminary data.</text>
</comment>
<dbReference type="InterPro" id="IPR029063">
    <property type="entry name" value="SAM-dependent_MTases_sf"/>
</dbReference>
<feature type="domain" description="Methyltransferase" evidence="3">
    <location>
        <begin position="38"/>
        <end position="135"/>
    </location>
</feature>
<dbReference type="SUPFAM" id="SSF53335">
    <property type="entry name" value="S-adenosyl-L-methionine-dependent methyltransferases"/>
    <property type="match status" value="1"/>
</dbReference>
<gene>
    <name evidence="4" type="ORF">GCM10011571_31620</name>
</gene>
<dbReference type="GO" id="GO:0032259">
    <property type="term" value="P:methylation"/>
    <property type="evidence" value="ECO:0007669"/>
    <property type="project" value="UniProtKB-KW"/>
</dbReference>
<dbReference type="EMBL" id="BMHQ01000013">
    <property type="protein sequence ID" value="GGE27075.1"/>
    <property type="molecule type" value="Genomic_DNA"/>
</dbReference>
<dbReference type="Gene3D" id="3.40.50.150">
    <property type="entry name" value="Vaccinia Virus protein VP39"/>
    <property type="match status" value="1"/>
</dbReference>
<dbReference type="RefSeq" id="WP_188648859.1">
    <property type="nucleotide sequence ID" value="NZ_BMHQ01000013.1"/>
</dbReference>
<reference evidence="4" key="1">
    <citation type="journal article" date="2014" name="Int. J. Syst. Evol. Microbiol.">
        <title>Complete genome sequence of Corynebacterium casei LMG S-19264T (=DSM 44701T), isolated from a smear-ripened cheese.</title>
        <authorList>
            <consortium name="US DOE Joint Genome Institute (JGI-PGF)"/>
            <person name="Walter F."/>
            <person name="Albersmeier A."/>
            <person name="Kalinowski J."/>
            <person name="Ruckert C."/>
        </authorList>
    </citation>
    <scope>NUCLEOTIDE SEQUENCE</scope>
    <source>
        <strain evidence="4">CGMCC 1.15179</strain>
    </source>
</reference>
<evidence type="ECO:0000259" key="3">
    <source>
        <dbReference type="Pfam" id="PF13649"/>
    </source>
</evidence>
<dbReference type="AlphaFoldDB" id="A0A8J2YEW7"/>
<organism evidence="4 5">
    <name type="scientific">Marinithermofilum abyssi</name>
    <dbReference type="NCBI Taxonomy" id="1571185"/>
    <lineage>
        <taxon>Bacteria</taxon>
        <taxon>Bacillati</taxon>
        <taxon>Bacillota</taxon>
        <taxon>Bacilli</taxon>
        <taxon>Bacillales</taxon>
        <taxon>Thermoactinomycetaceae</taxon>
        <taxon>Marinithermofilum</taxon>
    </lineage>
</organism>
<reference evidence="4" key="2">
    <citation type="submission" date="2020-09" db="EMBL/GenBank/DDBJ databases">
        <authorList>
            <person name="Sun Q."/>
            <person name="Zhou Y."/>
        </authorList>
    </citation>
    <scope>NUCLEOTIDE SEQUENCE</scope>
    <source>
        <strain evidence="4">CGMCC 1.15179</strain>
    </source>
</reference>
<keyword evidence="5" id="KW-1185">Reference proteome</keyword>
<name>A0A8J2YEW7_9BACL</name>
<evidence type="ECO:0000256" key="2">
    <source>
        <dbReference type="ARBA" id="ARBA00022679"/>
    </source>
</evidence>
<evidence type="ECO:0000256" key="1">
    <source>
        <dbReference type="ARBA" id="ARBA00022603"/>
    </source>
</evidence>
<dbReference type="InterPro" id="IPR041698">
    <property type="entry name" value="Methyltransf_25"/>
</dbReference>
<keyword evidence="1 4" id="KW-0489">Methyltransferase</keyword>
<dbReference type="PANTHER" id="PTHR43861:SF1">
    <property type="entry name" value="TRANS-ACONITATE 2-METHYLTRANSFERASE"/>
    <property type="match status" value="1"/>
</dbReference>
<evidence type="ECO:0000313" key="4">
    <source>
        <dbReference type="EMBL" id="GGE27075.1"/>
    </source>
</evidence>